<proteinExistence type="predicted"/>
<organism evidence="1 2">
    <name type="scientific">Nibrella saemangeumensis</name>
    <dbReference type="NCBI Taxonomy" id="1084526"/>
    <lineage>
        <taxon>Bacteria</taxon>
        <taxon>Pseudomonadati</taxon>
        <taxon>Bacteroidota</taxon>
        <taxon>Cytophagia</taxon>
        <taxon>Cytophagales</taxon>
        <taxon>Spirosomataceae</taxon>
        <taxon>Nibrella</taxon>
    </lineage>
</organism>
<protein>
    <submittedName>
        <fullName evidence="1">Uncharacterized protein</fullName>
    </submittedName>
</protein>
<dbReference type="RefSeq" id="WP_345245648.1">
    <property type="nucleotide sequence ID" value="NZ_BAABHD010000059.1"/>
</dbReference>
<comment type="caution">
    <text evidence="1">The sequence shown here is derived from an EMBL/GenBank/DDBJ whole genome shotgun (WGS) entry which is preliminary data.</text>
</comment>
<gene>
    <name evidence="1" type="ORF">GCM10023189_36570</name>
</gene>
<accession>A0ABP8N4J4</accession>
<evidence type="ECO:0000313" key="1">
    <source>
        <dbReference type="EMBL" id="GAA4461229.1"/>
    </source>
</evidence>
<reference evidence="2" key="1">
    <citation type="journal article" date="2019" name="Int. J. Syst. Evol. Microbiol.">
        <title>The Global Catalogue of Microorganisms (GCM) 10K type strain sequencing project: providing services to taxonomists for standard genome sequencing and annotation.</title>
        <authorList>
            <consortium name="The Broad Institute Genomics Platform"/>
            <consortium name="The Broad Institute Genome Sequencing Center for Infectious Disease"/>
            <person name="Wu L."/>
            <person name="Ma J."/>
        </authorList>
    </citation>
    <scope>NUCLEOTIDE SEQUENCE [LARGE SCALE GENOMIC DNA]</scope>
    <source>
        <strain evidence="2">JCM 17927</strain>
    </source>
</reference>
<keyword evidence="2" id="KW-1185">Reference proteome</keyword>
<sequence length="349" mass="40288">MESYADQSLVAAIKAYVKAEDHMAGIAKSMNFKVIPNIGVQMDNEVFIRVPFNPEALMSLKENNITIFNDSPQYSIVLRRIHDKMIRFAKAEKRFQEGHSLMVEQDNGITKLINITSELKKTNPVVYEKIINILRQDQKLRRIWKLGGNIFHMFNDYLKGLLDGLPIEYYNYEFEQAFFQAILIYCDNLDNISSEVIRKAYYKRARQIRLQNVIEVKKMDEEILDEFKNSTSPPSVINQEKLPFAVISYIFQYENMKINELNKNEIAAKFGHKAKTSGFTLLNEYYLPFESVEGRTLRKGAAKQILSAIPHLTTDIAIKKAEKEYTIAIQNKGKKGRGRTGIKLVPRNS</sequence>
<dbReference type="Proteomes" id="UP001501175">
    <property type="component" value="Unassembled WGS sequence"/>
</dbReference>
<evidence type="ECO:0000313" key="2">
    <source>
        <dbReference type="Proteomes" id="UP001501175"/>
    </source>
</evidence>
<dbReference type="EMBL" id="BAABHD010000059">
    <property type="protein sequence ID" value="GAA4461229.1"/>
    <property type="molecule type" value="Genomic_DNA"/>
</dbReference>
<name>A0ABP8N4J4_9BACT</name>